<feature type="active site" description="Proton acceptor" evidence="6">
    <location>
        <position position="173"/>
    </location>
</feature>
<dbReference type="InterPro" id="IPR000719">
    <property type="entry name" value="Prot_kinase_dom"/>
</dbReference>
<dbReference type="CDD" id="cd14003">
    <property type="entry name" value="STKc_AMPK-like"/>
    <property type="match status" value="1"/>
</dbReference>
<feature type="cross-link" description="Glycyl lysine isopeptide (Lys-Gly) (interchain with G-Cter in SUMO2)" evidence="8">
    <location>
        <position position="175"/>
    </location>
</feature>
<dbReference type="EMBL" id="KV919264">
    <property type="protein sequence ID" value="OSX70400.1"/>
    <property type="molecule type" value="Genomic_DNA"/>
</dbReference>
<dbReference type="PROSITE" id="PS00107">
    <property type="entry name" value="PROTEIN_KINASE_ATP"/>
    <property type="match status" value="1"/>
</dbReference>
<keyword evidence="1" id="KW-0723">Serine/threonine-protein kinase</keyword>
<feature type="compositionally biased region" description="Basic residues" evidence="10">
    <location>
        <begin position="459"/>
        <end position="471"/>
    </location>
</feature>
<feature type="region of interest" description="Disordered" evidence="10">
    <location>
        <begin position="1"/>
        <end position="42"/>
    </location>
</feature>
<evidence type="ECO:0000256" key="3">
    <source>
        <dbReference type="ARBA" id="ARBA00022741"/>
    </source>
</evidence>
<proteinExistence type="predicted"/>
<feature type="domain" description="Protein kinase" evidence="11">
    <location>
        <begin position="50"/>
        <end position="307"/>
    </location>
</feature>
<feature type="compositionally biased region" description="Low complexity" evidence="10">
    <location>
        <begin position="434"/>
        <end position="458"/>
    </location>
</feature>
<evidence type="ECO:0000256" key="6">
    <source>
        <dbReference type="PIRSR" id="PIRSR630616-1"/>
    </source>
</evidence>
<dbReference type="InterPro" id="IPR008271">
    <property type="entry name" value="Ser/Thr_kinase_AS"/>
</dbReference>
<dbReference type="Pfam" id="PF00069">
    <property type="entry name" value="Pkinase"/>
    <property type="match status" value="1"/>
</dbReference>
<evidence type="ECO:0000256" key="9">
    <source>
        <dbReference type="PROSITE-ProRule" id="PRU10141"/>
    </source>
</evidence>
<dbReference type="InterPro" id="IPR017441">
    <property type="entry name" value="Protein_kinase_ATP_BS"/>
</dbReference>
<feature type="compositionally biased region" description="Low complexity" evidence="10">
    <location>
        <begin position="592"/>
        <end position="606"/>
    </location>
</feature>
<feature type="compositionally biased region" description="Basic and acidic residues" evidence="10">
    <location>
        <begin position="7"/>
        <end position="21"/>
    </location>
</feature>
<feature type="compositionally biased region" description="Polar residues" evidence="10">
    <location>
        <begin position="409"/>
        <end position="418"/>
    </location>
</feature>
<sequence>MSPATQVKKDGGGGGRKDGAKRGKGGLTGRGTPPPPQPDATKSMFKVGKYILLDTVGEGSFGKVKLGMHEETGVRYAVKIMAKSRISTASLTIQVRREVAVMKALRHRNIVRLYEVLTSSKHIYLVMELVTGGELFDIISDRGRLSEPDGRVYFQQLVCGIDYCHRRLVYHRDLKPENLMLSEDGALKIVDFGLSSIKSANSGTELLHTVCGTPHYTSPEVITSAKEGYDGAKFDVWSSGIILYGMLCGFLPFDEDSERALYDAIVKDQLIFPSHLSTGVKEVLSGMLEKDPDVRWSFADVKKHPWFMEGFAGEEDDASVPTSSSTASGAEATEDDEDEARRRRRKKVRSKKKRLDAAGGGISSDRSSESQELTLSGGGDTASSASLSSATAAAAAASEQQAVAASNALPRSSDSSSPAAKVNSRQPEDKKVKAGASGSSRASRPAEGSLAAAAAARAPKAKPTHRHRGRSRSPAPADHRASPTGSRRAPSESGRSAVGGAAPVVAVAAAAAAVAGAAGTATTPRGKHKGTRGATGRHPTPVVPKDQPSLAAAAVVTPTSPISPPGAALPPAAADGGAPRRPGAPVQPHPPSAGRAAASPVAPAGRTVSQRLREAVSSDVDIGGEPLSSSSATSSGLVRERLAVAADDVDGALDDFDGDHGADAAPPATVEAQVANDVAPARAGGKDVLASAASITDIQSLRFFLPPEALQAVARNKNPLLSRLRGRTPGMPAECATSGAPRFVLE</sequence>
<dbReference type="InterPro" id="IPR011009">
    <property type="entry name" value="Kinase-like_dom_sf"/>
</dbReference>
<dbReference type="PROSITE" id="PS50011">
    <property type="entry name" value="PROTEIN_KINASE_DOM"/>
    <property type="match status" value="1"/>
</dbReference>
<keyword evidence="13" id="KW-1185">Reference proteome</keyword>
<feature type="binding site" evidence="7">
    <location>
        <begin position="177"/>
        <end position="178"/>
    </location>
    <ligand>
        <name>ATP</name>
        <dbReference type="ChEBI" id="CHEBI:30616"/>
    </ligand>
</feature>
<organism evidence="12 13">
    <name type="scientific">Porphyra umbilicalis</name>
    <name type="common">Purple laver</name>
    <name type="synonym">Red alga</name>
    <dbReference type="NCBI Taxonomy" id="2786"/>
    <lineage>
        <taxon>Eukaryota</taxon>
        <taxon>Rhodophyta</taxon>
        <taxon>Bangiophyceae</taxon>
        <taxon>Bangiales</taxon>
        <taxon>Bangiaceae</taxon>
        <taxon>Porphyra</taxon>
    </lineage>
</organism>
<dbReference type="AlphaFoldDB" id="A0A1X6NPE7"/>
<evidence type="ECO:0000256" key="4">
    <source>
        <dbReference type="ARBA" id="ARBA00022777"/>
    </source>
</evidence>
<reference evidence="12 13" key="1">
    <citation type="submission" date="2017-03" db="EMBL/GenBank/DDBJ databases">
        <title>WGS assembly of Porphyra umbilicalis.</title>
        <authorList>
            <person name="Brawley S.H."/>
            <person name="Blouin N.A."/>
            <person name="Ficko-Blean E."/>
            <person name="Wheeler G.L."/>
            <person name="Lohr M."/>
            <person name="Goodson H.V."/>
            <person name="Jenkins J.W."/>
            <person name="Blaby-Haas C.E."/>
            <person name="Helliwell K.E."/>
            <person name="Chan C."/>
            <person name="Marriage T."/>
            <person name="Bhattacharya D."/>
            <person name="Klein A.S."/>
            <person name="Badis Y."/>
            <person name="Brodie J."/>
            <person name="Cao Y."/>
            <person name="Collen J."/>
            <person name="Dittami S.M."/>
            <person name="Gachon C.M."/>
            <person name="Green B.R."/>
            <person name="Karpowicz S."/>
            <person name="Kim J.W."/>
            <person name="Kudahl U."/>
            <person name="Lin S."/>
            <person name="Michel G."/>
            <person name="Mittag M."/>
            <person name="Olson B.J."/>
            <person name="Pangilinan J."/>
            <person name="Peng Y."/>
            <person name="Qiu H."/>
            <person name="Shu S."/>
            <person name="Singer J.T."/>
            <person name="Smith A.G."/>
            <person name="Sprecher B.N."/>
            <person name="Wagner V."/>
            <person name="Wang W."/>
            <person name="Wang Z.-Y."/>
            <person name="Yan J."/>
            <person name="Yarish C."/>
            <person name="Zoeuner-Riek S."/>
            <person name="Zhuang Y."/>
            <person name="Zou Y."/>
            <person name="Lindquist E.A."/>
            <person name="Grimwood J."/>
            <person name="Barry K."/>
            <person name="Rokhsar D.S."/>
            <person name="Schmutz J."/>
            <person name="Stiller J.W."/>
            <person name="Grossman A.R."/>
            <person name="Prochnik S.E."/>
        </authorList>
    </citation>
    <scope>NUCLEOTIDE SEQUENCE [LARGE SCALE GENOMIC DNA]</scope>
    <source>
        <strain evidence="12">4086291</strain>
    </source>
</reference>
<accession>A0A1X6NPE7</accession>
<gene>
    <name evidence="12" type="ORF">BU14_0769s0006</name>
</gene>
<dbReference type="InterPro" id="IPR030616">
    <property type="entry name" value="Aur-like"/>
</dbReference>
<dbReference type="SMART" id="SM00220">
    <property type="entry name" value="S_TKc"/>
    <property type="match status" value="1"/>
</dbReference>
<feature type="compositionally biased region" description="Low complexity" evidence="10">
    <location>
        <begin position="569"/>
        <end position="584"/>
    </location>
</feature>
<feature type="compositionally biased region" description="Low complexity" evidence="10">
    <location>
        <begin position="382"/>
        <end position="408"/>
    </location>
</feature>
<dbReference type="PANTHER" id="PTHR24350">
    <property type="entry name" value="SERINE/THREONINE-PROTEIN KINASE IAL-RELATED"/>
    <property type="match status" value="1"/>
</dbReference>
<dbReference type="Gene3D" id="1.10.510.10">
    <property type="entry name" value="Transferase(Phosphotransferase) domain 1"/>
    <property type="match status" value="1"/>
</dbReference>
<evidence type="ECO:0000256" key="10">
    <source>
        <dbReference type="SAM" id="MobiDB-lite"/>
    </source>
</evidence>
<evidence type="ECO:0000256" key="2">
    <source>
        <dbReference type="ARBA" id="ARBA00022679"/>
    </source>
</evidence>
<dbReference type="GO" id="GO:0004674">
    <property type="term" value="F:protein serine/threonine kinase activity"/>
    <property type="evidence" value="ECO:0007669"/>
    <property type="project" value="UniProtKB-KW"/>
</dbReference>
<feature type="binding site" evidence="7 9">
    <location>
        <position position="79"/>
    </location>
    <ligand>
        <name>ATP</name>
        <dbReference type="ChEBI" id="CHEBI:30616"/>
    </ligand>
</feature>
<evidence type="ECO:0000256" key="7">
    <source>
        <dbReference type="PIRSR" id="PIRSR630616-2"/>
    </source>
</evidence>
<evidence type="ECO:0000256" key="5">
    <source>
        <dbReference type="ARBA" id="ARBA00022840"/>
    </source>
</evidence>
<keyword evidence="5 7" id="KW-0067">ATP-binding</keyword>
<keyword evidence="4" id="KW-0418">Kinase</keyword>
<feature type="compositionally biased region" description="Basic residues" evidence="10">
    <location>
        <begin position="342"/>
        <end position="354"/>
    </location>
</feature>
<feature type="region of interest" description="Disordered" evidence="10">
    <location>
        <begin position="511"/>
        <end position="636"/>
    </location>
</feature>
<dbReference type="OrthoDB" id="266718at2759"/>
<dbReference type="FunFam" id="1.10.510.10:FF:000571">
    <property type="entry name" value="Maternal embryonic leucine zipper kinase"/>
    <property type="match status" value="1"/>
</dbReference>
<keyword evidence="2" id="KW-0808">Transferase</keyword>
<evidence type="ECO:0000313" key="12">
    <source>
        <dbReference type="EMBL" id="OSX70400.1"/>
    </source>
</evidence>
<dbReference type="SUPFAM" id="SSF56112">
    <property type="entry name" value="Protein kinase-like (PK-like)"/>
    <property type="match status" value="1"/>
</dbReference>
<keyword evidence="3 7" id="KW-0547">Nucleotide-binding</keyword>
<feature type="region of interest" description="Disordered" evidence="10">
    <location>
        <begin position="312"/>
        <end position="498"/>
    </location>
</feature>
<dbReference type="PROSITE" id="PS00108">
    <property type="entry name" value="PROTEIN_KINASE_ST"/>
    <property type="match status" value="1"/>
</dbReference>
<protein>
    <recommendedName>
        <fullName evidence="11">Protein kinase domain-containing protein</fullName>
    </recommendedName>
</protein>
<name>A0A1X6NPE7_PORUM</name>
<feature type="compositionally biased region" description="Low complexity" evidence="10">
    <location>
        <begin position="322"/>
        <end position="331"/>
    </location>
</feature>
<feature type="compositionally biased region" description="Low complexity" evidence="10">
    <location>
        <begin position="511"/>
        <end position="524"/>
    </location>
</feature>
<dbReference type="Proteomes" id="UP000218209">
    <property type="component" value="Unassembled WGS sequence"/>
</dbReference>
<dbReference type="GO" id="GO:0005524">
    <property type="term" value="F:ATP binding"/>
    <property type="evidence" value="ECO:0007669"/>
    <property type="project" value="UniProtKB-UniRule"/>
</dbReference>
<dbReference type="FunFam" id="3.30.200.20:FF:000003">
    <property type="entry name" value="Non-specific serine/threonine protein kinase"/>
    <property type="match status" value="1"/>
</dbReference>
<evidence type="ECO:0000256" key="1">
    <source>
        <dbReference type="ARBA" id="ARBA00022527"/>
    </source>
</evidence>
<evidence type="ECO:0000313" key="13">
    <source>
        <dbReference type="Proteomes" id="UP000218209"/>
    </source>
</evidence>
<feature type="binding site" evidence="7">
    <location>
        <position position="191"/>
    </location>
    <ligand>
        <name>ATP</name>
        <dbReference type="ChEBI" id="CHEBI:30616"/>
    </ligand>
</feature>
<evidence type="ECO:0000259" key="11">
    <source>
        <dbReference type="PROSITE" id="PS50011"/>
    </source>
</evidence>
<evidence type="ECO:0000256" key="8">
    <source>
        <dbReference type="PIRSR" id="PIRSR630616-3"/>
    </source>
</evidence>